<sequence length="80" mass="8435">MCSVPYFPFCSMPAPVLLCCPPRLIAVPVCGLATHIQTVVLYCTVGTHQCRGPPSSSVVLHSGLSPASTDEECSPGWVTM</sequence>
<gene>
    <name evidence="3" type="ORF">C8F04DRAFT_1150110</name>
    <name evidence="2" type="ORF">C8F04DRAFT_1155962</name>
</gene>
<proteinExistence type="predicted"/>
<protein>
    <submittedName>
        <fullName evidence="2">Uncharacterized protein</fullName>
    </submittedName>
</protein>
<accession>A0AAD6RYN7</accession>
<dbReference type="EMBL" id="JARJCM010000404">
    <property type="protein sequence ID" value="KAJ7017462.1"/>
    <property type="molecule type" value="Genomic_DNA"/>
</dbReference>
<dbReference type="AlphaFoldDB" id="A0AAD6RYN7"/>
<evidence type="ECO:0000313" key="2">
    <source>
        <dbReference type="EMBL" id="KAJ7017462.1"/>
    </source>
</evidence>
<evidence type="ECO:0000256" key="1">
    <source>
        <dbReference type="SAM" id="MobiDB-lite"/>
    </source>
</evidence>
<evidence type="ECO:0000313" key="4">
    <source>
        <dbReference type="Proteomes" id="UP001218188"/>
    </source>
</evidence>
<name>A0AAD6RYN7_9AGAR</name>
<reference evidence="2" key="1">
    <citation type="submission" date="2023-03" db="EMBL/GenBank/DDBJ databases">
        <title>Massive genome expansion in bonnet fungi (Mycena s.s.) driven by repeated elements and novel gene families across ecological guilds.</title>
        <authorList>
            <consortium name="Lawrence Berkeley National Laboratory"/>
            <person name="Harder C.B."/>
            <person name="Miyauchi S."/>
            <person name="Viragh M."/>
            <person name="Kuo A."/>
            <person name="Thoen E."/>
            <person name="Andreopoulos B."/>
            <person name="Lu D."/>
            <person name="Skrede I."/>
            <person name="Drula E."/>
            <person name="Henrissat B."/>
            <person name="Morin E."/>
            <person name="Kohler A."/>
            <person name="Barry K."/>
            <person name="LaButti K."/>
            <person name="Morin E."/>
            <person name="Salamov A."/>
            <person name="Lipzen A."/>
            <person name="Mereny Z."/>
            <person name="Hegedus B."/>
            <person name="Baldrian P."/>
            <person name="Stursova M."/>
            <person name="Weitz H."/>
            <person name="Taylor A."/>
            <person name="Grigoriev I.V."/>
            <person name="Nagy L.G."/>
            <person name="Martin F."/>
            <person name="Kauserud H."/>
        </authorList>
    </citation>
    <scope>NUCLEOTIDE SEQUENCE</scope>
    <source>
        <strain evidence="2">CBHHK200</strain>
    </source>
</reference>
<organism evidence="2 4">
    <name type="scientific">Mycena alexandri</name>
    <dbReference type="NCBI Taxonomy" id="1745969"/>
    <lineage>
        <taxon>Eukaryota</taxon>
        <taxon>Fungi</taxon>
        <taxon>Dikarya</taxon>
        <taxon>Basidiomycota</taxon>
        <taxon>Agaricomycotina</taxon>
        <taxon>Agaricomycetes</taxon>
        <taxon>Agaricomycetidae</taxon>
        <taxon>Agaricales</taxon>
        <taxon>Marasmiineae</taxon>
        <taxon>Mycenaceae</taxon>
        <taxon>Mycena</taxon>
    </lineage>
</organism>
<dbReference type="Proteomes" id="UP001218188">
    <property type="component" value="Unassembled WGS sequence"/>
</dbReference>
<keyword evidence="4" id="KW-1185">Reference proteome</keyword>
<comment type="caution">
    <text evidence="2">The sequence shown here is derived from an EMBL/GenBank/DDBJ whole genome shotgun (WGS) entry which is preliminary data.</text>
</comment>
<dbReference type="EMBL" id="JARJCM010000322">
    <property type="protein sequence ID" value="KAJ7018778.1"/>
    <property type="molecule type" value="Genomic_DNA"/>
</dbReference>
<evidence type="ECO:0000313" key="3">
    <source>
        <dbReference type="EMBL" id="KAJ7018778.1"/>
    </source>
</evidence>
<feature type="region of interest" description="Disordered" evidence="1">
    <location>
        <begin position="58"/>
        <end position="80"/>
    </location>
</feature>